<feature type="repeat" description="WD" evidence="11">
    <location>
        <begin position="403"/>
        <end position="444"/>
    </location>
</feature>
<dbReference type="STRING" id="946362.F2UIH6"/>
<dbReference type="Pfam" id="PF00400">
    <property type="entry name" value="WD40"/>
    <property type="match status" value="4"/>
</dbReference>
<dbReference type="Gene3D" id="2.130.10.10">
    <property type="entry name" value="YVTN repeat-like/Quinoprotein amine dehydrogenase"/>
    <property type="match status" value="3"/>
</dbReference>
<proteinExistence type="inferred from homology"/>
<dbReference type="FunCoup" id="F2UIH6">
    <property type="interactions" value="48"/>
</dbReference>
<dbReference type="Proteomes" id="UP000007799">
    <property type="component" value="Unassembled WGS sequence"/>
</dbReference>
<reference evidence="13" key="1">
    <citation type="submission" date="2009-08" db="EMBL/GenBank/DDBJ databases">
        <title>Annotation of Salpingoeca rosetta.</title>
        <authorList>
            <consortium name="The Broad Institute Genome Sequencing Platform"/>
            <person name="Russ C."/>
            <person name="Cuomo C."/>
            <person name="Burger G."/>
            <person name="Gray M.W."/>
            <person name="Holland P.W.H."/>
            <person name="King N."/>
            <person name="Lang F.B.F."/>
            <person name="Roger A.J."/>
            <person name="Ruiz-Trillo I."/>
            <person name="Young S.K."/>
            <person name="Zeng Q."/>
            <person name="Gargeya S."/>
            <person name="Alvarado L."/>
            <person name="Berlin A."/>
            <person name="Chapman S.B."/>
            <person name="Chen Z."/>
            <person name="Freedman E."/>
            <person name="Gellesch M."/>
            <person name="Goldberg J."/>
            <person name="Griggs A."/>
            <person name="Gujja S."/>
            <person name="Heilman E."/>
            <person name="Heiman D."/>
            <person name="Howarth C."/>
            <person name="Mehta T."/>
            <person name="Neiman D."/>
            <person name="Pearson M."/>
            <person name="Roberts A."/>
            <person name="Saif S."/>
            <person name="Shea T."/>
            <person name="Shenoy N."/>
            <person name="Sisk P."/>
            <person name="Stolte C."/>
            <person name="Sykes S."/>
            <person name="White J."/>
            <person name="Yandava C."/>
            <person name="Haas B."/>
            <person name="Nusbaum C."/>
            <person name="Birren B."/>
        </authorList>
    </citation>
    <scope>NUCLEOTIDE SEQUENCE [LARGE SCALE GENOMIC DNA]</scope>
    <source>
        <strain evidence="13">ATCC 50818</strain>
    </source>
</reference>
<keyword evidence="7" id="KW-0969">Cilium</keyword>
<dbReference type="Pfam" id="PF23409">
    <property type="entry name" value="Beta-prop_EML"/>
    <property type="match status" value="1"/>
</dbReference>
<keyword evidence="6" id="KW-0282">Flagellum</keyword>
<dbReference type="PANTHER" id="PTHR13720:SF14">
    <property type="entry name" value="CILIA- AND FLAGELLA-ASSOCIATED PROTEIN 52"/>
    <property type="match status" value="1"/>
</dbReference>
<keyword evidence="4 11" id="KW-0853">WD repeat</keyword>
<keyword evidence="5" id="KW-0677">Repeat</keyword>
<keyword evidence="14" id="KW-1185">Reference proteome</keyword>
<dbReference type="FunFam" id="2.130.10.10:FF:000207">
    <property type="entry name" value="Cilia- and flagella-associated protein 52"/>
    <property type="match status" value="1"/>
</dbReference>
<evidence type="ECO:0000256" key="4">
    <source>
        <dbReference type="ARBA" id="ARBA00022574"/>
    </source>
</evidence>
<evidence type="ECO:0000313" key="14">
    <source>
        <dbReference type="Proteomes" id="UP000007799"/>
    </source>
</evidence>
<evidence type="ECO:0000256" key="9">
    <source>
        <dbReference type="ARBA" id="ARBA00029456"/>
    </source>
</evidence>
<dbReference type="GeneID" id="16071857"/>
<dbReference type="RefSeq" id="XP_004991296.1">
    <property type="nucleotide sequence ID" value="XM_004991239.1"/>
</dbReference>
<evidence type="ECO:0000259" key="12">
    <source>
        <dbReference type="Pfam" id="PF23409"/>
    </source>
</evidence>
<feature type="repeat" description="WD" evidence="11">
    <location>
        <begin position="98"/>
        <end position="141"/>
    </location>
</feature>
<evidence type="ECO:0000256" key="7">
    <source>
        <dbReference type="ARBA" id="ARBA00023069"/>
    </source>
</evidence>
<dbReference type="InterPro" id="IPR019775">
    <property type="entry name" value="WD40_repeat_CS"/>
</dbReference>
<sequence length="609" mass="65726">MQELELLSTIGFGGSVRDGLHVHPERQHLVYPLGCTVVVEKIGGKRSQQFLQGHTDKVSCVTVSPSGRYIASGQITHQGYAADIIIWDFKTLALKHRLTLHKVKVADLSFSPTEKFLVSLGGEDDGTLALWDVESGQALAGAPTADTSGGHAATLSFTNRDDFTFVSGGKYTIRVWDINPRTHALTPTNCVLRSLRRLVTCMAISADDELAYCGTSTGDVVIISIPHKVLKGTGPAKNPFPRGVSCIATTPTGELLVGAGNGTIARCSSKSLKPLQQNTLVGAVTSIALTPGGSDMYVGTDDCDIYRCGDVSTYEERAICHPHGVCDVEFPRGTSDLFATCSHHSVRVWHTPTGKQLLAINVPGVKCNAMTFTPDGKLIVTGWEDGVIRGFLPQSGKEKFNIQHAHNNGVTAIAVTNDSGRIVSGGGDGLVRVWRLGKQSQTLLESMKEHKGAVTDIRVRSNDEECVSSSADGSCIIWDLNRFVRNQIMFASSVFSQVRYRPDEAQLLTCGSDRKVHYWEAFDGSLIRELEVSSTGALYALDISPDGRYFAAGGQDKLLKLITFDEGETAYVGQGHSGDITRVAICPNQQYIISVTNTGSIFRWAYPAA</sequence>
<dbReference type="InterPro" id="IPR015943">
    <property type="entry name" value="WD40/YVTN_repeat-like_dom_sf"/>
</dbReference>
<name>F2UIH6_SALR5</name>
<feature type="repeat" description="WD" evidence="11">
    <location>
        <begin position="447"/>
        <end position="481"/>
    </location>
</feature>
<dbReference type="InterPro" id="IPR001680">
    <property type="entry name" value="WD40_rpt"/>
</dbReference>
<dbReference type="GO" id="GO:0031514">
    <property type="term" value="C:motile cilium"/>
    <property type="evidence" value="ECO:0007669"/>
    <property type="project" value="UniProtKB-SubCell"/>
</dbReference>
<evidence type="ECO:0000256" key="2">
    <source>
        <dbReference type="ARBA" id="ARBA00004496"/>
    </source>
</evidence>
<dbReference type="SUPFAM" id="SSF50998">
    <property type="entry name" value="Quinoprotein alcohol dehydrogenase-like"/>
    <property type="match status" value="1"/>
</dbReference>
<evidence type="ECO:0000256" key="6">
    <source>
        <dbReference type="ARBA" id="ARBA00022846"/>
    </source>
</evidence>
<dbReference type="InterPro" id="IPR050630">
    <property type="entry name" value="WD_repeat_EMAP"/>
</dbReference>
<accession>F2UIH6</accession>
<organism evidence="14">
    <name type="scientific">Salpingoeca rosetta (strain ATCC 50818 / BSB-021)</name>
    <dbReference type="NCBI Taxonomy" id="946362"/>
    <lineage>
        <taxon>Eukaryota</taxon>
        <taxon>Choanoflagellata</taxon>
        <taxon>Craspedida</taxon>
        <taxon>Salpingoecidae</taxon>
        <taxon>Salpingoeca</taxon>
    </lineage>
</organism>
<dbReference type="PROSITE" id="PS50294">
    <property type="entry name" value="WD_REPEATS_REGION"/>
    <property type="match status" value="3"/>
</dbReference>
<dbReference type="InterPro" id="IPR011047">
    <property type="entry name" value="Quinoprotein_ADH-like_sf"/>
</dbReference>
<dbReference type="OMA" id="RIMVYNF"/>
<keyword evidence="8" id="KW-0966">Cell projection</keyword>
<evidence type="ECO:0000256" key="3">
    <source>
        <dbReference type="ARBA" id="ARBA00022490"/>
    </source>
</evidence>
<dbReference type="SUPFAM" id="SSF50960">
    <property type="entry name" value="TolB, C-terminal domain"/>
    <property type="match status" value="1"/>
</dbReference>
<dbReference type="SMART" id="SM00320">
    <property type="entry name" value="WD40"/>
    <property type="match status" value="12"/>
</dbReference>
<gene>
    <name evidence="13" type="ORF">PTSG_08270</name>
</gene>
<evidence type="ECO:0000256" key="8">
    <source>
        <dbReference type="ARBA" id="ARBA00023273"/>
    </source>
</evidence>
<dbReference type="InParanoid" id="F2UIH6"/>
<dbReference type="EMBL" id="GL832975">
    <property type="protein sequence ID" value="EGD76925.1"/>
    <property type="molecule type" value="Genomic_DNA"/>
</dbReference>
<comment type="subcellular location">
    <subcellularLocation>
        <location evidence="1">Cell projection</location>
        <location evidence="1">Cilium</location>
        <location evidence="1">Flagellum</location>
    </subcellularLocation>
    <subcellularLocation>
        <location evidence="2">Cytoplasm</location>
    </subcellularLocation>
</comment>
<dbReference type="AlphaFoldDB" id="F2UIH6"/>
<feature type="repeat" description="WD" evidence="11">
    <location>
        <begin position="573"/>
        <end position="609"/>
    </location>
</feature>
<dbReference type="InterPro" id="IPR055439">
    <property type="entry name" value="Beta-prop_EML_1st"/>
</dbReference>
<evidence type="ECO:0000256" key="11">
    <source>
        <dbReference type="PROSITE-ProRule" id="PRU00221"/>
    </source>
</evidence>
<dbReference type="PROSITE" id="PS00678">
    <property type="entry name" value="WD_REPEATS_1"/>
    <property type="match status" value="2"/>
</dbReference>
<dbReference type="PROSITE" id="PS50082">
    <property type="entry name" value="WD_REPEATS_2"/>
    <property type="match status" value="4"/>
</dbReference>
<evidence type="ECO:0000256" key="5">
    <source>
        <dbReference type="ARBA" id="ARBA00022737"/>
    </source>
</evidence>
<comment type="similarity">
    <text evidence="9">Belongs to the CFAP52 family.</text>
</comment>
<evidence type="ECO:0000313" key="13">
    <source>
        <dbReference type="EMBL" id="EGD76925.1"/>
    </source>
</evidence>
<dbReference type="OrthoDB" id="6252103at2759"/>
<dbReference type="PANTHER" id="PTHR13720">
    <property type="entry name" value="WD-40 REPEAT PROTEIN"/>
    <property type="match status" value="1"/>
</dbReference>
<feature type="domain" description="EML-like first beta-propeller" evidence="12">
    <location>
        <begin position="47"/>
        <end position="305"/>
    </location>
</feature>
<dbReference type="FunFam" id="2.130.10.10:FF:001320">
    <property type="entry name" value="Predicted protein"/>
    <property type="match status" value="1"/>
</dbReference>
<evidence type="ECO:0000256" key="1">
    <source>
        <dbReference type="ARBA" id="ARBA00004230"/>
    </source>
</evidence>
<protein>
    <recommendedName>
        <fullName evidence="10">Cilia- and flagella-associated protein 52</fullName>
    </recommendedName>
</protein>
<dbReference type="KEGG" id="sre:PTSG_08270"/>
<evidence type="ECO:0000256" key="10">
    <source>
        <dbReference type="ARBA" id="ARBA00029552"/>
    </source>
</evidence>
<dbReference type="eggNOG" id="KOG0266">
    <property type="taxonomic scope" value="Eukaryota"/>
</dbReference>
<keyword evidence="3" id="KW-0963">Cytoplasm</keyword>
<dbReference type="GO" id="GO:0005930">
    <property type="term" value="C:axoneme"/>
    <property type="evidence" value="ECO:0007669"/>
    <property type="project" value="UniProtKB-ARBA"/>
</dbReference>